<evidence type="ECO:0000256" key="1">
    <source>
        <dbReference type="ARBA" id="ARBA00009670"/>
    </source>
</evidence>
<dbReference type="Pfam" id="PF03109">
    <property type="entry name" value="ABC1"/>
    <property type="match status" value="1"/>
</dbReference>
<dbReference type="GO" id="GO:0016301">
    <property type="term" value="F:kinase activity"/>
    <property type="evidence" value="ECO:0007669"/>
    <property type="project" value="UniProtKB-KW"/>
</dbReference>
<dbReference type="CDD" id="cd05121">
    <property type="entry name" value="ABC1_ADCK3-like"/>
    <property type="match status" value="1"/>
</dbReference>
<sequence length="468" mass="51669">MTFRGPYADGPSPADLEIVSPRLDRLAWKDPARLVVVFFALFWHTVRRLALWAARRGEKDWRDGAAHGVVDAFEALGPTYVKLGQVVASSPGIFPQQLADAALRCLDEVPPIAGAEVRRILAEDLGGRPEDLFAAFDDAPLSAASIGQVHACRLPDGRDAVVKVQRPGIAALMATDLRVAYFFARRLERISKVMRAARPSAMIEDLHSVTFQELNSALEAKRQHDFLQRLHSFGDNEGVTAPEVYWDYCGPRVICMQRMYGIPLDAIDASASGAREIDGPDLLRRGVKAWVEAALVHGVFHGDVHAGNLWMLDDGRICYLDFGIMGELHGPWQELMKDMFYTGMFDADFGRMVPHYRSLGIIPEGTGTDAEIAMRLQLVFGPLLKSGMAGISIGKTITMLLDMAKQYDAESPRELVLISKQLLYFERYSKNLAPNWVLFADKSIARNVFPEAVAAAEAKEAEAAKAAE</sequence>
<comment type="caution">
    <text evidence="3">The sequence shown here is derived from an EMBL/GenBank/DDBJ whole genome shotgun (WGS) entry which is preliminary data.</text>
</comment>
<dbReference type="SUPFAM" id="SSF56112">
    <property type="entry name" value="Protein kinase-like (PK-like)"/>
    <property type="match status" value="1"/>
</dbReference>
<dbReference type="EMBL" id="RJKE01000001">
    <property type="protein sequence ID" value="ROO89757.1"/>
    <property type="molecule type" value="Genomic_DNA"/>
</dbReference>
<organism evidence="3 4">
    <name type="scientific">Actinocorallia herbida</name>
    <dbReference type="NCBI Taxonomy" id="58109"/>
    <lineage>
        <taxon>Bacteria</taxon>
        <taxon>Bacillati</taxon>
        <taxon>Actinomycetota</taxon>
        <taxon>Actinomycetes</taxon>
        <taxon>Streptosporangiales</taxon>
        <taxon>Thermomonosporaceae</taxon>
        <taxon>Actinocorallia</taxon>
    </lineage>
</organism>
<dbReference type="AlphaFoldDB" id="A0A3N1D885"/>
<dbReference type="Proteomes" id="UP000272400">
    <property type="component" value="Unassembled WGS sequence"/>
</dbReference>
<keyword evidence="3" id="KW-0830">Ubiquinone</keyword>
<dbReference type="PANTHER" id="PTHR10566">
    <property type="entry name" value="CHAPERONE-ACTIVITY OF BC1 COMPLEX CABC1 -RELATED"/>
    <property type="match status" value="1"/>
</dbReference>
<reference evidence="3 4" key="1">
    <citation type="submission" date="2018-11" db="EMBL/GenBank/DDBJ databases">
        <title>Sequencing the genomes of 1000 actinobacteria strains.</title>
        <authorList>
            <person name="Klenk H.-P."/>
        </authorList>
    </citation>
    <scope>NUCLEOTIDE SEQUENCE [LARGE SCALE GENOMIC DNA]</scope>
    <source>
        <strain evidence="3 4">DSM 44254</strain>
    </source>
</reference>
<dbReference type="PANTHER" id="PTHR10566:SF113">
    <property type="entry name" value="PROTEIN ACTIVITY OF BC1 COMPLEX KINASE 7, CHLOROPLASTIC"/>
    <property type="match status" value="1"/>
</dbReference>
<comment type="similarity">
    <text evidence="1">Belongs to the protein kinase superfamily. ADCK protein kinase family.</text>
</comment>
<accession>A0A3N1D885</accession>
<protein>
    <submittedName>
        <fullName evidence="3">Putative unusual protein kinase regulating ubiquinone biosynthesis (AarF/ABC1/UbiB family)</fullName>
    </submittedName>
</protein>
<dbReference type="InterPro" id="IPR004147">
    <property type="entry name" value="ABC1_dom"/>
</dbReference>
<dbReference type="RefSeq" id="WP_123668797.1">
    <property type="nucleotide sequence ID" value="NZ_RJKE01000001.1"/>
</dbReference>
<dbReference type="InterPro" id="IPR011009">
    <property type="entry name" value="Kinase-like_dom_sf"/>
</dbReference>
<keyword evidence="4" id="KW-1185">Reference proteome</keyword>
<proteinExistence type="inferred from homology"/>
<gene>
    <name evidence="3" type="ORF">EDD29_7464</name>
</gene>
<evidence type="ECO:0000313" key="4">
    <source>
        <dbReference type="Proteomes" id="UP000272400"/>
    </source>
</evidence>
<dbReference type="InterPro" id="IPR050154">
    <property type="entry name" value="UbiB_kinase"/>
</dbReference>
<feature type="domain" description="ABC1 atypical kinase-like" evidence="2">
    <location>
        <begin position="106"/>
        <end position="351"/>
    </location>
</feature>
<dbReference type="OrthoDB" id="9795390at2"/>
<keyword evidence="3" id="KW-0418">Kinase</keyword>
<name>A0A3N1D885_9ACTN</name>
<evidence type="ECO:0000259" key="2">
    <source>
        <dbReference type="Pfam" id="PF03109"/>
    </source>
</evidence>
<evidence type="ECO:0000313" key="3">
    <source>
        <dbReference type="EMBL" id="ROO89757.1"/>
    </source>
</evidence>
<keyword evidence="3" id="KW-0808">Transferase</keyword>